<feature type="domain" description="N-acetyltransferase" evidence="1">
    <location>
        <begin position="102"/>
        <end position="236"/>
    </location>
</feature>
<dbReference type="Gene3D" id="3.40.630.30">
    <property type="match status" value="1"/>
</dbReference>
<dbReference type="PANTHER" id="PTHR42791:SF1">
    <property type="entry name" value="N-ACETYLTRANSFERASE DOMAIN-CONTAINING PROTEIN"/>
    <property type="match status" value="1"/>
</dbReference>
<dbReference type="Pfam" id="PF13673">
    <property type="entry name" value="Acetyltransf_10"/>
    <property type="match status" value="1"/>
</dbReference>
<evidence type="ECO:0000259" key="1">
    <source>
        <dbReference type="PROSITE" id="PS51186"/>
    </source>
</evidence>
<gene>
    <name evidence="2" type="ORF">TWF694_008878</name>
</gene>
<dbReference type="PROSITE" id="PS51186">
    <property type="entry name" value="GNAT"/>
    <property type="match status" value="1"/>
</dbReference>
<dbReference type="SUPFAM" id="SSF55729">
    <property type="entry name" value="Acyl-CoA N-acyltransferases (Nat)"/>
    <property type="match status" value="1"/>
</dbReference>
<dbReference type="GO" id="GO:0016747">
    <property type="term" value="F:acyltransferase activity, transferring groups other than amino-acyl groups"/>
    <property type="evidence" value="ECO:0007669"/>
    <property type="project" value="InterPro"/>
</dbReference>
<dbReference type="InterPro" id="IPR016181">
    <property type="entry name" value="Acyl_CoA_acyltransferase"/>
</dbReference>
<dbReference type="EMBL" id="JAVHJO010000005">
    <property type="protein sequence ID" value="KAK6540047.1"/>
    <property type="molecule type" value="Genomic_DNA"/>
</dbReference>
<evidence type="ECO:0000313" key="2">
    <source>
        <dbReference type="EMBL" id="KAK6540047.1"/>
    </source>
</evidence>
<dbReference type="CDD" id="cd04301">
    <property type="entry name" value="NAT_SF"/>
    <property type="match status" value="1"/>
</dbReference>
<dbReference type="AlphaFoldDB" id="A0AAV9XDB5"/>
<comment type="caution">
    <text evidence="2">The sequence shown here is derived from an EMBL/GenBank/DDBJ whole genome shotgun (WGS) entry which is preliminary data.</text>
</comment>
<proteinExistence type="predicted"/>
<organism evidence="2 3">
    <name type="scientific">Orbilia ellipsospora</name>
    <dbReference type="NCBI Taxonomy" id="2528407"/>
    <lineage>
        <taxon>Eukaryota</taxon>
        <taxon>Fungi</taxon>
        <taxon>Dikarya</taxon>
        <taxon>Ascomycota</taxon>
        <taxon>Pezizomycotina</taxon>
        <taxon>Orbiliomycetes</taxon>
        <taxon>Orbiliales</taxon>
        <taxon>Orbiliaceae</taxon>
        <taxon>Orbilia</taxon>
    </lineage>
</organism>
<reference evidence="2 3" key="1">
    <citation type="submission" date="2019-10" db="EMBL/GenBank/DDBJ databases">
        <authorList>
            <person name="Palmer J.M."/>
        </authorList>
    </citation>
    <scope>NUCLEOTIDE SEQUENCE [LARGE SCALE GENOMIC DNA]</scope>
    <source>
        <strain evidence="2 3">TWF694</strain>
    </source>
</reference>
<keyword evidence="3" id="KW-1185">Reference proteome</keyword>
<name>A0AAV9XDB5_9PEZI</name>
<dbReference type="InterPro" id="IPR052523">
    <property type="entry name" value="Trichothecene_AcTrans"/>
</dbReference>
<protein>
    <recommendedName>
        <fullName evidence="1">N-acetyltransferase domain-containing protein</fullName>
    </recommendedName>
</protein>
<evidence type="ECO:0000313" key="3">
    <source>
        <dbReference type="Proteomes" id="UP001365542"/>
    </source>
</evidence>
<dbReference type="InterPro" id="IPR000182">
    <property type="entry name" value="GNAT_dom"/>
</dbReference>
<dbReference type="Proteomes" id="UP001365542">
    <property type="component" value="Unassembled WGS sequence"/>
</dbReference>
<dbReference type="PANTHER" id="PTHR42791">
    <property type="entry name" value="GNAT FAMILY ACETYLTRANSFERASE"/>
    <property type="match status" value="1"/>
</dbReference>
<accession>A0AAV9XDB5</accession>
<sequence length="248" mass="27683">MATSTATPTYRTATLRDVQGIAECAAEGMLEDELFAALWPRRKEYPSHYAAYFARRARQRLVDQNIVTLIAELPIADEKGVVRNRIVGFAQWQRFGGGSVETRWSPLKACERRLLAVEEWVTSFFTPKVDPASDPEAVSAFSRDFAELENIYWHPSGIEHGRWHLQLLCVSSNARRKGIGGKLVDLGVERAKRDGCDASLEASPMGLPLYQARGFEVIGVYKMEVKGADGEGISTPVLLWRNPNKLDS</sequence>